<keyword evidence="6" id="KW-1185">Reference proteome</keyword>
<dbReference type="InterPro" id="IPR007312">
    <property type="entry name" value="Phosphoesterase"/>
</dbReference>
<dbReference type="SUPFAM" id="SSF50969">
    <property type="entry name" value="YVTN repeat-like/Quinoprotein amine dehydrogenase"/>
    <property type="match status" value="1"/>
</dbReference>
<evidence type="ECO:0000256" key="1">
    <source>
        <dbReference type="ARBA" id="ARBA00022801"/>
    </source>
</evidence>
<keyword evidence="2" id="KW-0843">Virulence</keyword>
<dbReference type="Pfam" id="PF04185">
    <property type="entry name" value="Phosphoesterase"/>
    <property type="match status" value="1"/>
</dbReference>
<protein>
    <recommendedName>
        <fullName evidence="7">Phosphoesterase</fullName>
    </recommendedName>
</protein>
<dbReference type="AlphaFoldDB" id="A0A3M2LAI3"/>
<keyword evidence="1" id="KW-0378">Hydrolase</keyword>
<evidence type="ECO:0000256" key="2">
    <source>
        <dbReference type="ARBA" id="ARBA00023026"/>
    </source>
</evidence>
<dbReference type="Gene3D" id="2.130.10.10">
    <property type="entry name" value="YVTN repeat-like/Quinoprotein amine dehydrogenase"/>
    <property type="match status" value="2"/>
</dbReference>
<evidence type="ECO:0000313" key="6">
    <source>
        <dbReference type="Proteomes" id="UP000282674"/>
    </source>
</evidence>
<proteinExistence type="predicted"/>
<gene>
    <name evidence="5" type="ORF">EBO15_42415</name>
</gene>
<organism evidence="5 6">
    <name type="scientific">Actinomadura harenae</name>
    <dbReference type="NCBI Taxonomy" id="2483351"/>
    <lineage>
        <taxon>Bacteria</taxon>
        <taxon>Bacillati</taxon>
        <taxon>Actinomycetota</taxon>
        <taxon>Actinomycetes</taxon>
        <taxon>Streptosporangiales</taxon>
        <taxon>Thermomonosporaceae</taxon>
        <taxon>Actinomadura</taxon>
    </lineage>
</organism>
<dbReference type="PANTHER" id="PTHR47197">
    <property type="entry name" value="PROTEIN NIRF"/>
    <property type="match status" value="1"/>
</dbReference>
<accession>A0A3M2LAI3</accession>
<sequence>MRRKSLPLPLLGTAAAVLAVSTAAYAAGSGGANKPLTDHLVGRQSDGSVLTSNNQYVTPAGVSIEQSGRPMDMAVRPDGRTAVDLTKSGNGLFTVVDLVTHKVLQQYTPPKGVGSGNVGVTGLLYSPDGTTLWATQTKNILRFAVAADGTLSAPVSIAVPASASVPKGPDGSAAQPLPTGLAWAPDGKRIVVVFSGWDRIALLDPETNTFGAPTKVGVAPRDVVIVGRHAFVSNEGGRVPGAGDHTNLSYDSPVVADARDGRANSGTVSEVDVASGEVVRTYKVGLDPSSLLAHGTDVLVTNSSDDTVSVLDTTRGRVVRTFNVNPLPGQPFGSSPNALEFLDSTHLAVSLGRDNAVAVYRYSGGHREPAFDGLIPTGWYPGTLHWDAALGKLVVASQAGVGALGPDRTISQGPGTGPATGRQVYADVGTVGLIDRPTPKEMAAYTSKVFANNQWHGLKERNRKGSPHARPVAVPVRTGSPSKIKHVFVIVRENRTYDQVLGDDARGNGKADLAQFGQKVTPNAHELAKRFPLIDNLYSDGTNSASGHTWLDAAFVNDYLERSYANYVRDYGQPDAMVYPKSGFLWDNAMAHGLDAKVWGEYAEWFSTKDGKDCGGSWQQWYQDSKILEGKAQGDPHLPMGTCTTKTDVPSLSKILSPDFPNFQTNITDQYRADIFQRDLAGYEKSGKLPALNMLWVMDDHTNGVTPGYPTPSAMVADNDLATGRIVDSISHSKFWKDSAVFVIEDDSQNGVDHVDGHRNVTMIASPYAKRGAVDHTYYSQINVTRTIEQILGLPPMNQLDLAAVPMFNAFTDKPDFTPYTAVANQVPLDTMNKAAAQVTDPLEKTWLTWSQKQDFRSEDNLAFAPFNRLTWYASTGWKRPYPGDTKVMTPDEVLARFPQNAPRDTGDTDLPRNRAQVPHHG</sequence>
<dbReference type="InterPro" id="IPR015943">
    <property type="entry name" value="WD40/YVTN_repeat-like_dom_sf"/>
</dbReference>
<feature type="chain" id="PRO_5018007404" description="Phosphoesterase" evidence="4">
    <location>
        <begin position="27"/>
        <end position="922"/>
    </location>
</feature>
<dbReference type="Gene3D" id="3.40.720.10">
    <property type="entry name" value="Alkaline Phosphatase, subunit A"/>
    <property type="match status" value="1"/>
</dbReference>
<dbReference type="InterPro" id="IPR011044">
    <property type="entry name" value="Quino_amine_DH_bsu"/>
</dbReference>
<comment type="caution">
    <text evidence="5">The sequence shown here is derived from an EMBL/GenBank/DDBJ whole genome shotgun (WGS) entry which is preliminary data.</text>
</comment>
<dbReference type="GO" id="GO:0016788">
    <property type="term" value="F:hydrolase activity, acting on ester bonds"/>
    <property type="evidence" value="ECO:0007669"/>
    <property type="project" value="InterPro"/>
</dbReference>
<evidence type="ECO:0000256" key="4">
    <source>
        <dbReference type="SAM" id="SignalP"/>
    </source>
</evidence>
<evidence type="ECO:0008006" key="7">
    <source>
        <dbReference type="Google" id="ProtNLM"/>
    </source>
</evidence>
<dbReference type="InterPro" id="IPR017850">
    <property type="entry name" value="Alkaline_phosphatase_core_sf"/>
</dbReference>
<evidence type="ECO:0000313" key="5">
    <source>
        <dbReference type="EMBL" id="RMI31608.1"/>
    </source>
</evidence>
<dbReference type="PANTHER" id="PTHR47197:SF3">
    <property type="entry name" value="DIHYDRO-HEME D1 DEHYDROGENASE"/>
    <property type="match status" value="1"/>
</dbReference>
<evidence type="ECO:0000256" key="3">
    <source>
        <dbReference type="SAM" id="MobiDB-lite"/>
    </source>
</evidence>
<feature type="region of interest" description="Disordered" evidence="3">
    <location>
        <begin position="898"/>
        <end position="922"/>
    </location>
</feature>
<feature type="signal peptide" evidence="4">
    <location>
        <begin position="1"/>
        <end position="26"/>
    </location>
</feature>
<dbReference type="InterPro" id="IPR051200">
    <property type="entry name" value="Host-pathogen_enzymatic-act"/>
</dbReference>
<keyword evidence="4" id="KW-0732">Signal</keyword>
<dbReference type="EMBL" id="RFFG01000207">
    <property type="protein sequence ID" value="RMI31608.1"/>
    <property type="molecule type" value="Genomic_DNA"/>
</dbReference>
<reference evidence="5 6" key="1">
    <citation type="submission" date="2018-10" db="EMBL/GenBank/DDBJ databases">
        <title>Isolation from soil.</title>
        <authorList>
            <person name="Hu J."/>
        </authorList>
    </citation>
    <scope>NUCLEOTIDE SEQUENCE [LARGE SCALE GENOMIC DNA]</scope>
    <source>
        <strain evidence="5 6">NEAU-Ht49</strain>
    </source>
</reference>
<dbReference type="SUPFAM" id="SSF53649">
    <property type="entry name" value="Alkaline phosphatase-like"/>
    <property type="match status" value="1"/>
</dbReference>
<dbReference type="Proteomes" id="UP000282674">
    <property type="component" value="Unassembled WGS sequence"/>
</dbReference>
<name>A0A3M2LAI3_9ACTN</name>